<evidence type="ECO:0000313" key="3">
    <source>
        <dbReference type="EMBL" id="KDQ20464.1"/>
    </source>
</evidence>
<evidence type="ECO:0000313" key="4">
    <source>
        <dbReference type="Proteomes" id="UP000027195"/>
    </source>
</evidence>
<keyword evidence="2" id="KW-0812">Transmembrane</keyword>
<dbReference type="HOGENOM" id="CLU_474050_0_0_1"/>
<feature type="region of interest" description="Disordered" evidence="1">
    <location>
        <begin position="346"/>
        <end position="368"/>
    </location>
</feature>
<dbReference type="EMBL" id="KL198017">
    <property type="protein sequence ID" value="KDQ20464.1"/>
    <property type="molecule type" value="Genomic_DNA"/>
</dbReference>
<proteinExistence type="predicted"/>
<evidence type="ECO:0000256" key="1">
    <source>
        <dbReference type="SAM" id="MobiDB-lite"/>
    </source>
</evidence>
<keyword evidence="2" id="KW-0472">Membrane</keyword>
<feature type="transmembrane region" description="Helical" evidence="2">
    <location>
        <begin position="314"/>
        <end position="338"/>
    </location>
</feature>
<keyword evidence="4" id="KW-1185">Reference proteome</keyword>
<feature type="compositionally biased region" description="Basic and acidic residues" evidence="1">
    <location>
        <begin position="404"/>
        <end position="420"/>
    </location>
</feature>
<feature type="region of interest" description="Disordered" evidence="1">
    <location>
        <begin position="483"/>
        <end position="575"/>
    </location>
</feature>
<keyword evidence="2" id="KW-1133">Transmembrane helix</keyword>
<protein>
    <submittedName>
        <fullName evidence="3">Uncharacterized protein</fullName>
    </submittedName>
</protein>
<sequence length="575" mass="61575">MQPAQNMLPAGFSQEIQFFRLSDLLVLVLHTALSVLLAPGSFSVSCYKLLDLSIVLDIMRAFLLTACFVLSVSLSVVAGSQPKWQDQAFFFDLDNPSNQSIQAPITAQCDTIHLRWYRGTATGPKPIPPFRIVVYNSASNIPCVLDAGYGMTYNFTVPFPPGTQYQLCMYDSMGQSGGCQEIYSVYPTAPSPTATCTNATPHSSRALAVNSMYGNEMLSQVDSLDRCNGIQVSPQEGTPPFTLTISPALHAPMSMSFSAMSVINWTITTPPSSSFFISLTDSSEKAWSAGPLRTSASGPVSCLAATASHARGGAVAGATIGGIGLGIALALSFGYFLARRKRALSANPAGGSPDTAPRPFLLNPDGERNTRRGVYHALPAHPRPHWLTRTSLLLNPAGSQGADGGHDRRGLIHNSLERSPRSPPSANNSMSNLLDFHPALQAYEVEPFDFNGLFPAAVAPHMRQNSMPLRSLSTRTLPLRAVAPAPASLPENEPVATVPAAPREDERERAQPARLLSPVPESPSQATETSERLPAYTPGRAGAHRRGNGRGRAGPRPEKEGEGSRSQFRLINDGQ</sequence>
<dbReference type="InParanoid" id="A0A067MXY1"/>
<reference evidence="4" key="1">
    <citation type="journal article" date="2014" name="Proc. Natl. Acad. Sci. U.S.A.">
        <title>Extensive sampling of basidiomycete genomes demonstrates inadequacy of the white-rot/brown-rot paradigm for wood decay fungi.</title>
        <authorList>
            <person name="Riley R."/>
            <person name="Salamov A.A."/>
            <person name="Brown D.W."/>
            <person name="Nagy L.G."/>
            <person name="Floudas D."/>
            <person name="Held B.W."/>
            <person name="Levasseur A."/>
            <person name="Lombard V."/>
            <person name="Morin E."/>
            <person name="Otillar R."/>
            <person name="Lindquist E.A."/>
            <person name="Sun H."/>
            <person name="LaButti K.M."/>
            <person name="Schmutz J."/>
            <person name="Jabbour D."/>
            <person name="Luo H."/>
            <person name="Baker S.E."/>
            <person name="Pisabarro A.G."/>
            <person name="Walton J.D."/>
            <person name="Blanchette R.A."/>
            <person name="Henrissat B."/>
            <person name="Martin F."/>
            <person name="Cullen D."/>
            <person name="Hibbett D.S."/>
            <person name="Grigoriev I.V."/>
        </authorList>
    </citation>
    <scope>NUCLEOTIDE SEQUENCE [LARGE SCALE GENOMIC DNA]</scope>
    <source>
        <strain evidence="4">FD-172 SS1</strain>
    </source>
</reference>
<feature type="compositionally biased region" description="Polar residues" evidence="1">
    <location>
        <begin position="564"/>
        <end position="575"/>
    </location>
</feature>
<dbReference type="AlphaFoldDB" id="A0A067MXY1"/>
<dbReference type="Proteomes" id="UP000027195">
    <property type="component" value="Unassembled WGS sequence"/>
</dbReference>
<gene>
    <name evidence="3" type="ORF">BOTBODRAFT_124071</name>
</gene>
<feature type="transmembrane region" description="Helical" evidence="2">
    <location>
        <begin position="21"/>
        <end position="38"/>
    </location>
</feature>
<dbReference type="STRING" id="930990.A0A067MXY1"/>
<feature type="transmembrane region" description="Helical" evidence="2">
    <location>
        <begin position="58"/>
        <end position="78"/>
    </location>
</feature>
<dbReference type="OrthoDB" id="2563021at2759"/>
<feature type="region of interest" description="Disordered" evidence="1">
    <location>
        <begin position="397"/>
        <end position="430"/>
    </location>
</feature>
<accession>A0A067MXY1</accession>
<name>A0A067MXY1_BOTB1</name>
<organism evidence="3 4">
    <name type="scientific">Botryobasidium botryosum (strain FD-172 SS1)</name>
    <dbReference type="NCBI Taxonomy" id="930990"/>
    <lineage>
        <taxon>Eukaryota</taxon>
        <taxon>Fungi</taxon>
        <taxon>Dikarya</taxon>
        <taxon>Basidiomycota</taxon>
        <taxon>Agaricomycotina</taxon>
        <taxon>Agaricomycetes</taxon>
        <taxon>Cantharellales</taxon>
        <taxon>Botryobasidiaceae</taxon>
        <taxon>Botryobasidium</taxon>
    </lineage>
</organism>
<feature type="compositionally biased region" description="Basic and acidic residues" evidence="1">
    <location>
        <begin position="502"/>
        <end position="511"/>
    </location>
</feature>
<evidence type="ECO:0000256" key="2">
    <source>
        <dbReference type="SAM" id="Phobius"/>
    </source>
</evidence>